<evidence type="ECO:0000313" key="2">
    <source>
        <dbReference type="EMBL" id="KAL2079153.1"/>
    </source>
</evidence>
<protein>
    <submittedName>
        <fullName evidence="2">Uncharacterized protein</fullName>
    </submittedName>
</protein>
<dbReference type="Gene3D" id="3.10.130.10">
    <property type="entry name" value="Ribonuclease A-like domain"/>
    <property type="match status" value="1"/>
</dbReference>
<proteinExistence type="predicted"/>
<evidence type="ECO:0000256" key="1">
    <source>
        <dbReference type="SAM" id="SignalP"/>
    </source>
</evidence>
<reference evidence="2 3" key="1">
    <citation type="submission" date="2024-09" db="EMBL/GenBank/DDBJ databases">
        <title>A chromosome-level genome assembly of Gray's grenadier anchovy, Coilia grayii.</title>
        <authorList>
            <person name="Fu Z."/>
        </authorList>
    </citation>
    <scope>NUCLEOTIDE SEQUENCE [LARGE SCALE GENOMIC DNA]</scope>
    <source>
        <strain evidence="2">G4</strain>
        <tissue evidence="2">Muscle</tissue>
    </source>
</reference>
<dbReference type="Proteomes" id="UP001591681">
    <property type="component" value="Unassembled WGS sequence"/>
</dbReference>
<keyword evidence="3" id="KW-1185">Reference proteome</keyword>
<dbReference type="InterPro" id="IPR036816">
    <property type="entry name" value="RNaseA-like_dom_sf"/>
</dbReference>
<feature type="signal peptide" evidence="1">
    <location>
        <begin position="1"/>
        <end position="18"/>
    </location>
</feature>
<sequence>MKTFLALCLIGTLAMAVAESGVELHDNQNDINHVFVIAGVLAGGNPQPCMKNPDNNAYNNFKNKHILDSKFDTSDGKEWGKYLDKKNLCGRVPVQSFFEGASEGLVKAICKGQGFVYKQNLCVSQKTLTVFHVSSQLAKPCKVTEVESKEEKVILACDAVANQCLPVHYEKYNGQKPGSVICK</sequence>
<keyword evidence="1" id="KW-0732">Signal</keyword>
<accession>A0ABD1IW13</accession>
<name>A0ABD1IW13_9TELE</name>
<gene>
    <name evidence="2" type="ORF">ACEWY4_024897</name>
</gene>
<comment type="caution">
    <text evidence="2">The sequence shown here is derived from an EMBL/GenBank/DDBJ whole genome shotgun (WGS) entry which is preliminary data.</text>
</comment>
<dbReference type="AlphaFoldDB" id="A0ABD1IW13"/>
<dbReference type="EMBL" id="JBHFQA010000022">
    <property type="protein sequence ID" value="KAL2079153.1"/>
    <property type="molecule type" value="Genomic_DNA"/>
</dbReference>
<evidence type="ECO:0000313" key="3">
    <source>
        <dbReference type="Proteomes" id="UP001591681"/>
    </source>
</evidence>
<feature type="chain" id="PRO_5044892122" evidence="1">
    <location>
        <begin position="19"/>
        <end position="183"/>
    </location>
</feature>
<organism evidence="2 3">
    <name type="scientific">Coilia grayii</name>
    <name type="common">Gray's grenadier anchovy</name>
    <dbReference type="NCBI Taxonomy" id="363190"/>
    <lineage>
        <taxon>Eukaryota</taxon>
        <taxon>Metazoa</taxon>
        <taxon>Chordata</taxon>
        <taxon>Craniata</taxon>
        <taxon>Vertebrata</taxon>
        <taxon>Euteleostomi</taxon>
        <taxon>Actinopterygii</taxon>
        <taxon>Neopterygii</taxon>
        <taxon>Teleostei</taxon>
        <taxon>Clupei</taxon>
        <taxon>Clupeiformes</taxon>
        <taxon>Clupeoidei</taxon>
        <taxon>Engraulidae</taxon>
        <taxon>Coilinae</taxon>
        <taxon>Coilia</taxon>
    </lineage>
</organism>